<dbReference type="AlphaFoldDB" id="A0A1A8MV31"/>
<dbReference type="EMBL" id="HAEF01019544">
    <property type="protein sequence ID" value="SBR60703.1"/>
    <property type="molecule type" value="Transcribed_RNA"/>
</dbReference>
<gene>
    <name evidence="2" type="primary">TRIM35</name>
</gene>
<protein>
    <submittedName>
        <fullName evidence="2">Tripartite motif containing 35</fullName>
    </submittedName>
</protein>
<feature type="non-terminal residue" evidence="2">
    <location>
        <position position="1"/>
    </location>
</feature>
<feature type="compositionally biased region" description="Basic residues" evidence="1">
    <location>
        <begin position="22"/>
        <end position="32"/>
    </location>
</feature>
<organism evidence="2">
    <name type="scientific">Nothobranchius pienaari</name>
    <dbReference type="NCBI Taxonomy" id="704102"/>
    <lineage>
        <taxon>Eukaryota</taxon>
        <taxon>Metazoa</taxon>
        <taxon>Chordata</taxon>
        <taxon>Craniata</taxon>
        <taxon>Vertebrata</taxon>
        <taxon>Euteleostomi</taxon>
        <taxon>Actinopterygii</taxon>
        <taxon>Neopterygii</taxon>
        <taxon>Teleostei</taxon>
        <taxon>Neoteleostei</taxon>
        <taxon>Acanthomorphata</taxon>
        <taxon>Ovalentaria</taxon>
        <taxon>Atherinomorphae</taxon>
        <taxon>Cyprinodontiformes</taxon>
        <taxon>Nothobranchiidae</taxon>
        <taxon>Nothobranchius</taxon>
    </lineage>
</organism>
<feature type="region of interest" description="Disordered" evidence="1">
    <location>
        <begin position="1"/>
        <end position="45"/>
    </location>
</feature>
<feature type="compositionally biased region" description="Low complexity" evidence="1">
    <location>
        <begin position="33"/>
        <end position="45"/>
    </location>
</feature>
<accession>A0A1A8MV31</accession>
<name>A0A1A8MV31_9TELE</name>
<sequence>RRTCVACMKPSRSVRTQWSTSRPRHMPQRSRSYRSLSSFGSSWTR</sequence>
<feature type="non-terminal residue" evidence="2">
    <location>
        <position position="45"/>
    </location>
</feature>
<evidence type="ECO:0000256" key="1">
    <source>
        <dbReference type="SAM" id="MobiDB-lite"/>
    </source>
</evidence>
<proteinExistence type="predicted"/>
<reference evidence="2" key="1">
    <citation type="submission" date="2016-05" db="EMBL/GenBank/DDBJ databases">
        <authorList>
            <person name="Lavstsen T."/>
            <person name="Jespersen J.S."/>
        </authorList>
    </citation>
    <scope>NUCLEOTIDE SEQUENCE</scope>
    <source>
        <tissue evidence="2">Brain</tissue>
    </source>
</reference>
<evidence type="ECO:0000313" key="2">
    <source>
        <dbReference type="EMBL" id="SBR60703.1"/>
    </source>
</evidence>
<reference evidence="2" key="2">
    <citation type="submission" date="2016-06" db="EMBL/GenBank/DDBJ databases">
        <title>The genome of a short-lived fish provides insights into sex chromosome evolution and the genetic control of aging.</title>
        <authorList>
            <person name="Reichwald K."/>
            <person name="Felder M."/>
            <person name="Petzold A."/>
            <person name="Koch P."/>
            <person name="Groth M."/>
            <person name="Platzer M."/>
        </authorList>
    </citation>
    <scope>NUCLEOTIDE SEQUENCE</scope>
    <source>
        <tissue evidence="2">Brain</tissue>
    </source>
</reference>